<protein>
    <recommendedName>
        <fullName evidence="3">Fungal N-terminal domain-containing protein</fullName>
    </recommendedName>
</protein>
<keyword evidence="2" id="KW-1185">Reference proteome</keyword>
<dbReference type="OrthoDB" id="1577640at2759"/>
<dbReference type="GeneID" id="4705598"/>
<reference evidence="1 2" key="1">
    <citation type="journal article" date="2008" name="PLoS Genet.">
        <title>Genomic islands in the pathogenic filamentous fungus Aspergillus fumigatus.</title>
        <authorList>
            <person name="Fedorova N.D."/>
            <person name="Khaldi N."/>
            <person name="Joardar V.S."/>
            <person name="Maiti R."/>
            <person name="Amedeo P."/>
            <person name="Anderson M.J."/>
            <person name="Crabtree J."/>
            <person name="Silva J.C."/>
            <person name="Badger J.H."/>
            <person name="Albarraq A."/>
            <person name="Angiuoli S."/>
            <person name="Bussey H."/>
            <person name="Bowyer P."/>
            <person name="Cotty P.J."/>
            <person name="Dyer P.S."/>
            <person name="Egan A."/>
            <person name="Galens K."/>
            <person name="Fraser-Liggett C.M."/>
            <person name="Haas B.J."/>
            <person name="Inman J.M."/>
            <person name="Kent R."/>
            <person name="Lemieux S."/>
            <person name="Malavazi I."/>
            <person name="Orvis J."/>
            <person name="Roemer T."/>
            <person name="Ronning C.M."/>
            <person name="Sundaram J.P."/>
            <person name="Sutton G."/>
            <person name="Turner G."/>
            <person name="Venter J.C."/>
            <person name="White O.R."/>
            <person name="Whitty B.R."/>
            <person name="Youngman P."/>
            <person name="Wolfe K.H."/>
            <person name="Goldman G.H."/>
            <person name="Wortman J.R."/>
            <person name="Jiang B."/>
            <person name="Denning D.W."/>
            <person name="Nierman W.C."/>
        </authorList>
    </citation>
    <scope>NUCLEOTIDE SEQUENCE [LARGE SCALE GENOMIC DNA]</scope>
    <source>
        <strain evidence="2">ATCC 1007 / CBS 513.65 / DSM 816 / NCTC 3887 / NRRL 1</strain>
    </source>
</reference>
<dbReference type="OMA" id="HECTSAL"/>
<dbReference type="Proteomes" id="UP000006701">
    <property type="component" value="Unassembled WGS sequence"/>
</dbReference>
<dbReference type="HOGENOM" id="CLU_310776_0_0_1"/>
<dbReference type="EMBL" id="DS027051">
    <property type="protein sequence ID" value="EAW11922.1"/>
    <property type="molecule type" value="Genomic_DNA"/>
</dbReference>
<dbReference type="VEuPathDB" id="FungiDB:ACLA_006800"/>
<dbReference type="AlphaFoldDB" id="A1CDJ5"/>
<evidence type="ECO:0000313" key="1">
    <source>
        <dbReference type="EMBL" id="EAW11922.1"/>
    </source>
</evidence>
<dbReference type="eggNOG" id="ENOG502RKYQ">
    <property type="taxonomic scope" value="Eukaryota"/>
</dbReference>
<sequence length="946" mass="106187">MSDPLSTIASAAGIISLGLEVLDRMIVYCDAFRAYNQDAEDLGHKATGLSRTLKHLDDVLQQRHAVEPSSRQQIVDLLEASNVTLEKLQEMTRKIPIPPKSSKTRDLAQRALYPLRRQALMDAARLLDTLQGNIDTALGVLLLHQGSVAQHTLRHDVQAQNMLLQQRLDEQDTQLERMVRIQSCSSHREAVTHIKQESMIRYMLDSKLPVAPSLLYTMQSENSRAAAAMSAIDSHSTTHVRRQMPSGKVTHHAPQSVTALQRKHTEVLKRKIHLHSGILRFSLSLSLSITQRAGGYSIGHTLTYRAITPYDFDELMNRYRENPVNHANSDLSCCRYLFESGVIKPSDKSRDGITMLDVLLIKDLGFSFLFPNSWNPHAFLEVMDYFLKFTAPLEDNSGLEGTYLNHFVSNAQPKESSYPLIARLVDAGSYITDFALTPFNRHVIRHIIFNHAEAVLLSAEARAIACEDEIALANLISRGQLLANDIIGEWKAIGLVLGWPSGVSLLLETATRPLPGDCISWAAQLNCLSSVELLLDAGAPLYTFHLSEGSRSRNPRIIDLLVDEFIARREHLRDFAMRYLPESRWRSLGVSSSCLPHLNAPMVYNALRKQGISVADKLDPRKQSLHCWGQGSEIVYEEYVGNVLFEAGLSISHLNKLYDAGVVDVDSPDESGFVSLKGGYRVHPLQDILSRARWMISKGANPSNRLPGATIPAFHTIFHESMYQLERAASRKDSIAEAMKFIDDEFAMLDEENRNFLIAIIMEDRFSGRQCACSKAGWTPFASWVRKPRHHLNELATVAIRQTMLNVLRLMPACSGTAGAVIRLFTFEDLDLEHICPGESGDCQLDDAEREVVQGIQEEGLQQLEELTERSAEQFQGLHVPLVRFMQECWCVQMQEYLQRDRQLSPDELNRIRDLGVVDLAPAAVPLNGDEWCVVLHPKVTEDVKS</sequence>
<dbReference type="RefSeq" id="XP_001273348.1">
    <property type="nucleotide sequence ID" value="XM_001273347.1"/>
</dbReference>
<gene>
    <name evidence="1" type="ORF">ACLA_006800</name>
</gene>
<evidence type="ECO:0000313" key="2">
    <source>
        <dbReference type="Proteomes" id="UP000006701"/>
    </source>
</evidence>
<name>A1CDJ5_ASPCL</name>
<accession>A1CDJ5</accession>
<evidence type="ECO:0008006" key="3">
    <source>
        <dbReference type="Google" id="ProtNLM"/>
    </source>
</evidence>
<organism evidence="1 2">
    <name type="scientific">Aspergillus clavatus (strain ATCC 1007 / CBS 513.65 / DSM 816 / NCTC 3887 / NRRL 1 / QM 1276 / 107)</name>
    <dbReference type="NCBI Taxonomy" id="344612"/>
    <lineage>
        <taxon>Eukaryota</taxon>
        <taxon>Fungi</taxon>
        <taxon>Dikarya</taxon>
        <taxon>Ascomycota</taxon>
        <taxon>Pezizomycotina</taxon>
        <taxon>Eurotiomycetes</taxon>
        <taxon>Eurotiomycetidae</taxon>
        <taxon>Eurotiales</taxon>
        <taxon>Aspergillaceae</taxon>
        <taxon>Aspergillus</taxon>
        <taxon>Aspergillus subgen. Fumigati</taxon>
    </lineage>
</organism>
<proteinExistence type="predicted"/>
<dbReference type="KEGG" id="act:ACLA_006800"/>